<proteinExistence type="predicted"/>
<accession>A0A0R2I2T4</accession>
<comment type="caution">
    <text evidence="2">The sequence shown here is derived from an EMBL/GenBank/DDBJ whole genome shotgun (WGS) entry which is preliminary data.</text>
</comment>
<dbReference type="RefSeq" id="WP_034568383.1">
    <property type="nucleotide sequence ID" value="NZ_JQBS01000001.1"/>
</dbReference>
<dbReference type="AlphaFoldDB" id="A0A0R2I2T4"/>
<evidence type="ECO:0000313" key="2">
    <source>
        <dbReference type="EMBL" id="KRN57862.1"/>
    </source>
</evidence>
<organism evidence="2 3">
    <name type="scientific">Carnobacterium divergens DSM 20623</name>
    <dbReference type="NCBI Taxonomy" id="1449336"/>
    <lineage>
        <taxon>Bacteria</taxon>
        <taxon>Bacillati</taxon>
        <taxon>Bacillota</taxon>
        <taxon>Bacilli</taxon>
        <taxon>Lactobacillales</taxon>
        <taxon>Carnobacteriaceae</taxon>
        <taxon>Carnobacterium</taxon>
    </lineage>
</organism>
<gene>
    <name evidence="2" type="ORF">IV74_GL001117</name>
</gene>
<dbReference type="Proteomes" id="UP000051658">
    <property type="component" value="Unassembled WGS sequence"/>
</dbReference>
<sequence>MFLQNFIKKNEATKINLYYSLTFSQNNDIASLQKKEALSKASVLRQLQNLINDLEQIGFEFVLDFQEECLFLTPKQQYQISSVSIVNTLFVHYLNLSSSYQFMQLFFERKDYALVDISTKLTLSNPYIYQLIPIINEKINQFHLTLTIQNKFVSLVGRESDIFMFRYLMTLALHSLSAHSTSQTIKYHNFSVDEMIQNLQLDSDQIQLDENVYLSCLFDTLIYSDIDSKKIEAEFKDSAILKLVQQLPVAKDSSVLRTFIRCCLRIFIPSLDSHSSRTQNGDKLLLSVNLPLVDLAKDMVQHVTNSFHIQQLQPNSDLFKQWFYILVIHLYAMDYFQYDFKEVYLHSKDEASAQDSVREKVITCYDSFQTDNLVWTAEKKETYRYTLVNTLYLIIESQSNTNVSIYLNFNGNIVFEKTLVYKLVSIFNESVLTFTTNSNYADLIISDYMIFSTKKDASFFLLDQSDGTKQFYQLYSLILYLLEKNQR</sequence>
<dbReference type="GeneID" id="89589624"/>
<feature type="domain" description="Mga helix-turn-helix" evidence="1">
    <location>
        <begin position="87"/>
        <end position="167"/>
    </location>
</feature>
<protein>
    <recommendedName>
        <fullName evidence="1">Mga helix-turn-helix domain-containing protein</fullName>
    </recommendedName>
</protein>
<dbReference type="InterPro" id="IPR007737">
    <property type="entry name" value="Mga_HTH"/>
</dbReference>
<keyword evidence="3" id="KW-1185">Reference proteome</keyword>
<evidence type="ECO:0000313" key="3">
    <source>
        <dbReference type="Proteomes" id="UP000051658"/>
    </source>
</evidence>
<reference evidence="2 3" key="1">
    <citation type="journal article" date="2015" name="Genome Announc.">
        <title>Expanding the biotechnology potential of lactobacilli through comparative genomics of 213 strains and associated genera.</title>
        <authorList>
            <person name="Sun Z."/>
            <person name="Harris H.M."/>
            <person name="McCann A."/>
            <person name="Guo C."/>
            <person name="Argimon S."/>
            <person name="Zhang W."/>
            <person name="Yang X."/>
            <person name="Jeffery I.B."/>
            <person name="Cooney J.C."/>
            <person name="Kagawa T.F."/>
            <person name="Liu W."/>
            <person name="Song Y."/>
            <person name="Salvetti E."/>
            <person name="Wrobel A."/>
            <person name="Rasinkangas P."/>
            <person name="Parkhill J."/>
            <person name="Rea M.C."/>
            <person name="O'Sullivan O."/>
            <person name="Ritari J."/>
            <person name="Douillard F.P."/>
            <person name="Paul Ross R."/>
            <person name="Yang R."/>
            <person name="Briner A.E."/>
            <person name="Felis G.E."/>
            <person name="de Vos W.M."/>
            <person name="Barrangou R."/>
            <person name="Klaenhammer T.R."/>
            <person name="Caufield P.W."/>
            <person name="Cui Y."/>
            <person name="Zhang H."/>
            <person name="O'Toole P.W."/>
        </authorList>
    </citation>
    <scope>NUCLEOTIDE SEQUENCE [LARGE SCALE GENOMIC DNA]</scope>
    <source>
        <strain evidence="2 3">DSM 20623</strain>
    </source>
</reference>
<dbReference type="PATRIC" id="fig|1449336.4.peg.1142"/>
<name>A0A0R2I2T4_CARDV</name>
<evidence type="ECO:0000259" key="1">
    <source>
        <dbReference type="Pfam" id="PF05043"/>
    </source>
</evidence>
<dbReference type="EMBL" id="JQBS01000001">
    <property type="protein sequence ID" value="KRN57862.1"/>
    <property type="molecule type" value="Genomic_DNA"/>
</dbReference>
<dbReference type="Pfam" id="PF05043">
    <property type="entry name" value="Mga"/>
    <property type="match status" value="1"/>
</dbReference>